<reference evidence="3" key="1">
    <citation type="submission" date="2017-09" db="EMBL/GenBank/DDBJ databases">
        <authorList>
            <person name="Varghese N."/>
            <person name="Submissions S."/>
        </authorList>
    </citation>
    <scope>NUCLEOTIDE SEQUENCE [LARGE SCALE GENOMIC DNA]</scope>
    <source>
        <strain evidence="3">DSM 29961</strain>
    </source>
</reference>
<evidence type="ECO:0000256" key="1">
    <source>
        <dbReference type="SAM" id="Coils"/>
    </source>
</evidence>
<proteinExistence type="predicted"/>
<accession>A0A286FYQ3</accession>
<dbReference type="Proteomes" id="UP000219452">
    <property type="component" value="Unassembled WGS sequence"/>
</dbReference>
<feature type="coiled-coil region" evidence="1">
    <location>
        <begin position="132"/>
        <end position="159"/>
    </location>
</feature>
<name>A0A286FYQ3_9BACT</name>
<evidence type="ECO:0008006" key="4">
    <source>
        <dbReference type="Google" id="ProtNLM"/>
    </source>
</evidence>
<dbReference type="AlphaFoldDB" id="A0A286FYQ3"/>
<keyword evidence="3" id="KW-1185">Reference proteome</keyword>
<gene>
    <name evidence="2" type="ORF">SAMN06269250_2646</name>
</gene>
<dbReference type="OrthoDB" id="909991at2"/>
<keyword evidence="1" id="KW-0175">Coiled coil</keyword>
<evidence type="ECO:0000313" key="2">
    <source>
        <dbReference type="EMBL" id="SOD88395.1"/>
    </source>
</evidence>
<evidence type="ECO:0000313" key="3">
    <source>
        <dbReference type="Proteomes" id="UP000219452"/>
    </source>
</evidence>
<organism evidence="2 3">
    <name type="scientific">Spirosoma fluviale</name>
    <dbReference type="NCBI Taxonomy" id="1597977"/>
    <lineage>
        <taxon>Bacteria</taxon>
        <taxon>Pseudomonadati</taxon>
        <taxon>Bacteroidota</taxon>
        <taxon>Cytophagia</taxon>
        <taxon>Cytophagales</taxon>
        <taxon>Cytophagaceae</taxon>
        <taxon>Spirosoma</taxon>
    </lineage>
</organism>
<protein>
    <recommendedName>
        <fullName evidence="4">CRISPR-associated protein Csh1</fullName>
    </recommendedName>
</protein>
<dbReference type="RefSeq" id="WP_097126282.1">
    <property type="nucleotide sequence ID" value="NZ_OCNH01000002.1"/>
</dbReference>
<dbReference type="EMBL" id="OCNH01000002">
    <property type="protein sequence ID" value="SOD88395.1"/>
    <property type="molecule type" value="Genomic_DNA"/>
</dbReference>
<sequence>MTEISFTQTHNVFLDNGIVGLYRYLLKAERPDLLPTELDALKVFPLQRSVHFGLEPTRLWIKHDDLFTLLEALYYGMGHEVYDTYTDKQLAEGGNLYFKEVDGRLVDKPFPKMNTYGLTELLTNNAQGTTPKEEDTKKIEAIRKDNSDLAKQIEQAFENRKLKLLSKVYFNEPYTKLTRLEPPLKAHFDPGSNPCYLTGEPLKRLVDAQNISPFFSGISAFRSHRSGNDTKISWKALYLSRFAAATCFYQYPSKLRDALNVYLVYSDNLTNLFDLLNDRFDPITKPADVLRKQEFIANFPQSDDANPLGRSGDFIGRSENLFYLLYTLYTSVLKGRQSLEVRELMRELGVADKTIGLVSMRAESFAATMRPNQFENLHHVKFIFALIHKLGQQGVSIPTVLQSLKIIKPSLLSHRDRYRMERQFRERIVSKVLNAQSVLADIETFFDDCYGYLLDVLNDPSKNIGFKRYNDILDFTKQYELIINQSIMQNEDLQKRALGLGAQVGQGILNYNKNDRKTNARQGRKYIISLRKSNQFAGFMDQLARVQSRFTLSISRDLLEGINEENYNWIKQFVIISALNQINSELSPKAKTNEN</sequence>